<sequence>FDERYNGKPLVFVGTMGLIPKKSKGRNSAEKRARPGDAIVMAGNRVGLDGIHGATFSSEALSSGSPATAVQIGDPITQKKMSDAIVKEARDLGLYNSITDNGAGGLSCSVAEMAKECNGCTVQLEKVPLKYAGMQPWQTWVSESQERMTLAIPKANVKEFIELVERRGVEATVIGEFNGSGKCIVEHTGKKIMEIGLGFLHDGLPKKVLKTKEVRGEHAEPDFPEPADFNAELGKMLSRLNICSKEFVSVQYDHEVQGGSALKPLQGKGRVNAEASAVRPVLSSRKAVSVSQALYPKYGDISTYHMAACAIDSAIKNLVAAGTKLEDIVLLDNFCWCSSNEPERLWQLKQAVQACFDYAVEYATPFVSGKDSMFNDFKGFDENSTPLKISVPPTLLISSFGVMDNAENAVSMDAKIAGDLVYVLGVTGNELGASEYFSGKGAIGNSVPKVDAVKAKKLYIALGNAIGKGLLASAQPVGLGGLATAIAKKCIAGMLGARIDLGKVPRKAGVKRNDFLLFSESQSRIVVTVASANRAKFEKAMQGNEFALIGEVREGNLEVVGLDGRKIIDAEIGALEEAYKKTLRGY</sequence>
<evidence type="ECO:0000259" key="1">
    <source>
        <dbReference type="Pfam" id="PF02769"/>
    </source>
</evidence>
<feature type="domain" description="PurM-like C-terminal" evidence="1">
    <location>
        <begin position="417"/>
        <end position="559"/>
    </location>
</feature>
<reference evidence="2" key="1">
    <citation type="submission" date="2021-01" db="EMBL/GenBank/DDBJ databases">
        <title>Active Sulfur Cycling in an Early Earth Analoge.</title>
        <authorList>
            <person name="Hahn C.R."/>
            <person name="Youssef N.H."/>
            <person name="Elshahed M."/>
        </authorList>
    </citation>
    <scope>NUCLEOTIDE SEQUENCE</scope>
    <source>
        <strain evidence="2">Zod_Metabat.1151</strain>
    </source>
</reference>
<dbReference type="InterPro" id="IPR010074">
    <property type="entry name" value="PRibForGlyAmidine_synth_PurL"/>
</dbReference>
<proteinExistence type="inferred from homology"/>
<protein>
    <submittedName>
        <fullName evidence="2">Phosphoribosylformylglycinamidine synthase</fullName>
    </submittedName>
</protein>
<evidence type="ECO:0000313" key="2">
    <source>
        <dbReference type="EMBL" id="MBN2067826.1"/>
    </source>
</evidence>
<dbReference type="CDD" id="cd02204">
    <property type="entry name" value="PurL_repeat2"/>
    <property type="match status" value="1"/>
</dbReference>
<evidence type="ECO:0000313" key="3">
    <source>
        <dbReference type="Proteomes" id="UP000809243"/>
    </source>
</evidence>
<feature type="domain" description="PurM-like C-terminal" evidence="1">
    <location>
        <begin position="34"/>
        <end position="185"/>
    </location>
</feature>
<dbReference type="SUPFAM" id="SSF56042">
    <property type="entry name" value="PurM C-terminal domain-like"/>
    <property type="match status" value="2"/>
</dbReference>
<dbReference type="HAMAP" id="MF_00420">
    <property type="entry name" value="PurL_2"/>
    <property type="match status" value="1"/>
</dbReference>
<organism evidence="2 3">
    <name type="scientific">Candidatus Iainarchaeum sp</name>
    <dbReference type="NCBI Taxonomy" id="3101447"/>
    <lineage>
        <taxon>Archaea</taxon>
        <taxon>Candidatus Iainarchaeota</taxon>
        <taxon>Candidatus Iainarchaeia</taxon>
        <taxon>Candidatus Iainarchaeales</taxon>
        <taxon>Candidatus Iainarchaeaceae</taxon>
        <taxon>Candidatus Iainarchaeum</taxon>
    </lineage>
</organism>
<dbReference type="EMBL" id="JAFGDB010000088">
    <property type="protein sequence ID" value="MBN2067826.1"/>
    <property type="molecule type" value="Genomic_DNA"/>
</dbReference>
<dbReference type="GO" id="GO:0006189">
    <property type="term" value="P:'de novo' IMP biosynthetic process"/>
    <property type="evidence" value="ECO:0007669"/>
    <property type="project" value="InterPro"/>
</dbReference>
<comment type="caution">
    <text evidence="2">The sequence shown here is derived from an EMBL/GenBank/DDBJ whole genome shotgun (WGS) entry which is preliminary data.</text>
</comment>
<dbReference type="Gene3D" id="3.30.1330.10">
    <property type="entry name" value="PurM-like, N-terminal domain"/>
    <property type="match status" value="1"/>
</dbReference>
<dbReference type="PANTHER" id="PTHR43555">
    <property type="entry name" value="PHOSPHORIBOSYLFORMYLGLYCINAMIDINE SYNTHASE SUBUNIT PURL"/>
    <property type="match status" value="1"/>
</dbReference>
<dbReference type="Pfam" id="PF02769">
    <property type="entry name" value="AIRS_C"/>
    <property type="match status" value="2"/>
</dbReference>
<dbReference type="Proteomes" id="UP000809243">
    <property type="component" value="Unassembled WGS sequence"/>
</dbReference>
<gene>
    <name evidence="2" type="ORF">JW744_05140</name>
</gene>
<dbReference type="InterPro" id="IPR010918">
    <property type="entry name" value="PurM-like_C_dom"/>
</dbReference>
<dbReference type="PANTHER" id="PTHR43555:SF1">
    <property type="entry name" value="PHOSPHORIBOSYLFORMYLGLYCINAMIDINE SYNTHASE SUBUNIT PURL"/>
    <property type="match status" value="1"/>
</dbReference>
<dbReference type="GO" id="GO:0004642">
    <property type="term" value="F:phosphoribosylformylglycinamidine synthase activity"/>
    <property type="evidence" value="ECO:0007669"/>
    <property type="project" value="InterPro"/>
</dbReference>
<dbReference type="InterPro" id="IPR036921">
    <property type="entry name" value="PurM-like_N_sf"/>
</dbReference>
<dbReference type="AlphaFoldDB" id="A0A938YY51"/>
<accession>A0A938YY51</accession>
<feature type="non-terminal residue" evidence="2">
    <location>
        <position position="1"/>
    </location>
</feature>
<name>A0A938YY51_9ARCH</name>
<dbReference type="SUPFAM" id="SSF55326">
    <property type="entry name" value="PurM N-terminal domain-like"/>
    <property type="match status" value="1"/>
</dbReference>
<dbReference type="InterPro" id="IPR036676">
    <property type="entry name" value="PurM-like_C_sf"/>
</dbReference>
<dbReference type="Gene3D" id="3.90.650.10">
    <property type="entry name" value="PurM-like C-terminal domain"/>
    <property type="match status" value="2"/>
</dbReference>